<dbReference type="GO" id="GO:0010181">
    <property type="term" value="F:FMN binding"/>
    <property type="evidence" value="ECO:0007669"/>
    <property type="project" value="InterPro"/>
</dbReference>
<evidence type="ECO:0000259" key="8">
    <source>
        <dbReference type="PROSITE" id="PS50902"/>
    </source>
</evidence>
<evidence type="ECO:0000256" key="4">
    <source>
        <dbReference type="ARBA" id="ARBA00022448"/>
    </source>
</evidence>
<dbReference type="NCBIfam" id="NF005216">
    <property type="entry name" value="PRK06703.1"/>
    <property type="match status" value="1"/>
</dbReference>
<dbReference type="Pfam" id="PF00258">
    <property type="entry name" value="Flavodoxin_1"/>
    <property type="match status" value="1"/>
</dbReference>
<dbReference type="RefSeq" id="WP_133578661.1">
    <property type="nucleotide sequence ID" value="NZ_SNYJ01000001.1"/>
</dbReference>
<name>A0A4R6UCJ4_9BACI</name>
<organism evidence="9 10">
    <name type="scientific">Aureibacillus halotolerans</name>
    <dbReference type="NCBI Taxonomy" id="1508390"/>
    <lineage>
        <taxon>Bacteria</taxon>
        <taxon>Bacillati</taxon>
        <taxon>Bacillota</taxon>
        <taxon>Bacilli</taxon>
        <taxon>Bacillales</taxon>
        <taxon>Bacillaceae</taxon>
        <taxon>Aureibacillus</taxon>
    </lineage>
</organism>
<protein>
    <submittedName>
        <fullName evidence="9">Flavodoxin I</fullName>
    </submittedName>
</protein>
<dbReference type="SUPFAM" id="SSF52218">
    <property type="entry name" value="Flavoproteins"/>
    <property type="match status" value="1"/>
</dbReference>
<dbReference type="PROSITE" id="PS50902">
    <property type="entry name" value="FLAVODOXIN_LIKE"/>
    <property type="match status" value="1"/>
</dbReference>
<keyword evidence="10" id="KW-1185">Reference proteome</keyword>
<dbReference type="AlphaFoldDB" id="A0A4R6UCJ4"/>
<dbReference type="InterPro" id="IPR029039">
    <property type="entry name" value="Flavoprotein-like_sf"/>
</dbReference>
<feature type="domain" description="Flavodoxin-like" evidence="8">
    <location>
        <begin position="3"/>
        <end position="144"/>
    </location>
</feature>
<gene>
    <name evidence="9" type="ORF">EV213_101262</name>
</gene>
<dbReference type="GO" id="GO:0016651">
    <property type="term" value="F:oxidoreductase activity, acting on NAD(P)H"/>
    <property type="evidence" value="ECO:0007669"/>
    <property type="project" value="UniProtKB-ARBA"/>
</dbReference>
<comment type="function">
    <text evidence="2">Low-potential electron donor to a number of redox enzymes.</text>
</comment>
<dbReference type="PANTHER" id="PTHR42809">
    <property type="entry name" value="FLAVODOXIN 2"/>
    <property type="match status" value="1"/>
</dbReference>
<comment type="similarity">
    <text evidence="3">Belongs to the flavodoxin family.</text>
</comment>
<dbReference type="InterPro" id="IPR050619">
    <property type="entry name" value="Flavodoxin"/>
</dbReference>
<comment type="cofactor">
    <cofactor evidence="1">
        <name>FMN</name>
        <dbReference type="ChEBI" id="CHEBI:58210"/>
    </cofactor>
</comment>
<dbReference type="EMBL" id="SNYJ01000001">
    <property type="protein sequence ID" value="TDQ42833.1"/>
    <property type="molecule type" value="Genomic_DNA"/>
</dbReference>
<evidence type="ECO:0000313" key="10">
    <source>
        <dbReference type="Proteomes" id="UP000295632"/>
    </source>
</evidence>
<dbReference type="PANTHER" id="PTHR42809:SF1">
    <property type="entry name" value="FLAVODOXIN 1"/>
    <property type="match status" value="1"/>
</dbReference>
<dbReference type="OrthoDB" id="9790745at2"/>
<evidence type="ECO:0000256" key="5">
    <source>
        <dbReference type="ARBA" id="ARBA00022630"/>
    </source>
</evidence>
<keyword evidence="7" id="KW-0249">Electron transport</keyword>
<evidence type="ECO:0000313" key="9">
    <source>
        <dbReference type="EMBL" id="TDQ42833.1"/>
    </source>
</evidence>
<dbReference type="InterPro" id="IPR008254">
    <property type="entry name" value="Flavodoxin/NO_synth"/>
</dbReference>
<reference evidence="9 10" key="1">
    <citation type="submission" date="2019-03" db="EMBL/GenBank/DDBJ databases">
        <title>Genomic Encyclopedia of Type Strains, Phase IV (KMG-IV): sequencing the most valuable type-strain genomes for metagenomic binning, comparative biology and taxonomic classification.</title>
        <authorList>
            <person name="Goeker M."/>
        </authorList>
    </citation>
    <scope>NUCLEOTIDE SEQUENCE [LARGE SCALE GENOMIC DNA]</scope>
    <source>
        <strain evidence="9 10">DSM 28697</strain>
    </source>
</reference>
<keyword evidence="6" id="KW-0288">FMN</keyword>
<accession>A0A4R6UCJ4</accession>
<dbReference type="Proteomes" id="UP000295632">
    <property type="component" value="Unassembled WGS sequence"/>
</dbReference>
<evidence type="ECO:0000256" key="3">
    <source>
        <dbReference type="ARBA" id="ARBA00005267"/>
    </source>
</evidence>
<dbReference type="NCBIfam" id="NF005246">
    <property type="entry name" value="PRK06756.1"/>
    <property type="match status" value="1"/>
</dbReference>
<keyword evidence="5" id="KW-0285">Flavoprotein</keyword>
<evidence type="ECO:0000256" key="2">
    <source>
        <dbReference type="ARBA" id="ARBA00003297"/>
    </source>
</evidence>
<sequence>MKILVAYVSMSGSTEEISELIVEGIEAAGHSAERIHIEEEGLEAKALAAYDGILIGSYTYGNGDLPYEMDDFYDDLNDVELAHTTFAVFGSCDSAYEIYGGAVDTLEKKLIDCGSVQLQSSLKVELAPMGEEMEACRQYGRQFAERLHETKTTQQK</sequence>
<dbReference type="Gene3D" id="3.40.50.360">
    <property type="match status" value="1"/>
</dbReference>
<evidence type="ECO:0000256" key="7">
    <source>
        <dbReference type="ARBA" id="ARBA00022982"/>
    </source>
</evidence>
<evidence type="ECO:0000256" key="6">
    <source>
        <dbReference type="ARBA" id="ARBA00022643"/>
    </source>
</evidence>
<proteinExistence type="inferred from homology"/>
<evidence type="ECO:0000256" key="1">
    <source>
        <dbReference type="ARBA" id="ARBA00001917"/>
    </source>
</evidence>
<keyword evidence="4" id="KW-0813">Transport</keyword>
<comment type="caution">
    <text evidence="9">The sequence shown here is derived from an EMBL/GenBank/DDBJ whole genome shotgun (WGS) entry which is preliminary data.</text>
</comment>